<protein>
    <submittedName>
        <fullName evidence="1">Uncharacterized protein</fullName>
    </submittedName>
</protein>
<dbReference type="AlphaFoldDB" id="A0A0N0BCU4"/>
<dbReference type="EMBL" id="KQ435898">
    <property type="protein sequence ID" value="KOX69164.1"/>
    <property type="molecule type" value="Genomic_DNA"/>
</dbReference>
<sequence length="151" mass="17416">MQACLVVEITANIPQIKQINIDVPGPEDIMLTWCGLRDMTLTISNLRAFILGDPRTGLLTIMILQSQTSILMTLKSNKSTRIDNYSAVQHIKSYFSSSRQILKLVKRSWRNSDAIIPRFAKVLRGVPKPPKFIRNYFYFDCYQNLQETYNL</sequence>
<evidence type="ECO:0000313" key="2">
    <source>
        <dbReference type="Proteomes" id="UP000053105"/>
    </source>
</evidence>
<dbReference type="Proteomes" id="UP000053105">
    <property type="component" value="Unassembled WGS sequence"/>
</dbReference>
<reference evidence="1 2" key="1">
    <citation type="submission" date="2015-07" db="EMBL/GenBank/DDBJ databases">
        <title>The genome of Melipona quadrifasciata.</title>
        <authorList>
            <person name="Pan H."/>
            <person name="Kapheim K."/>
        </authorList>
    </citation>
    <scope>NUCLEOTIDE SEQUENCE [LARGE SCALE GENOMIC DNA]</scope>
    <source>
        <strain evidence="1">0111107301</strain>
        <tissue evidence="1">Whole body</tissue>
    </source>
</reference>
<gene>
    <name evidence="1" type="ORF">WN51_06317</name>
</gene>
<keyword evidence="2" id="KW-1185">Reference proteome</keyword>
<proteinExistence type="predicted"/>
<accession>A0A0N0BCU4</accession>
<evidence type="ECO:0000313" key="1">
    <source>
        <dbReference type="EMBL" id="KOX69164.1"/>
    </source>
</evidence>
<organism evidence="1 2">
    <name type="scientific">Melipona quadrifasciata</name>
    <dbReference type="NCBI Taxonomy" id="166423"/>
    <lineage>
        <taxon>Eukaryota</taxon>
        <taxon>Metazoa</taxon>
        <taxon>Ecdysozoa</taxon>
        <taxon>Arthropoda</taxon>
        <taxon>Hexapoda</taxon>
        <taxon>Insecta</taxon>
        <taxon>Pterygota</taxon>
        <taxon>Neoptera</taxon>
        <taxon>Endopterygota</taxon>
        <taxon>Hymenoptera</taxon>
        <taxon>Apocrita</taxon>
        <taxon>Aculeata</taxon>
        <taxon>Apoidea</taxon>
        <taxon>Anthophila</taxon>
        <taxon>Apidae</taxon>
        <taxon>Melipona</taxon>
    </lineage>
</organism>
<name>A0A0N0BCU4_9HYME</name>